<protein>
    <submittedName>
        <fullName evidence="1">Uncharacterized protein</fullName>
    </submittedName>
</protein>
<sequence>MQFVQALSGQRKQLVDKEKDRIEVEEAQLSDCSRRLYAGGVISDRGFESLRPVGTQIPRLCGLRIIHKDGLPVPPILDIRNSPYHAIAKWVAAKLKPLQHQLAPRSYRDTFDFIDDIKDVNLNGMIMFSIDVSSLLTNVPVIETVEYICEFP</sequence>
<dbReference type="Proteomes" id="UP000281553">
    <property type="component" value="Unassembled WGS sequence"/>
</dbReference>
<reference evidence="1 2" key="1">
    <citation type="submission" date="2018-11" db="EMBL/GenBank/DDBJ databases">
        <authorList>
            <consortium name="Pathogen Informatics"/>
        </authorList>
    </citation>
    <scope>NUCLEOTIDE SEQUENCE [LARGE SCALE GENOMIC DNA]</scope>
</reference>
<keyword evidence="2" id="KW-1185">Reference proteome</keyword>
<accession>A0A3P6S6I8</accession>
<proteinExistence type="predicted"/>
<dbReference type="EMBL" id="UYRU01041798">
    <property type="protein sequence ID" value="VDK69936.1"/>
    <property type="molecule type" value="Genomic_DNA"/>
</dbReference>
<dbReference type="OrthoDB" id="6267860at2759"/>
<name>A0A3P6S6I8_DIBLA</name>
<organism evidence="1 2">
    <name type="scientific">Dibothriocephalus latus</name>
    <name type="common">Fish tapeworm</name>
    <name type="synonym">Diphyllobothrium latum</name>
    <dbReference type="NCBI Taxonomy" id="60516"/>
    <lineage>
        <taxon>Eukaryota</taxon>
        <taxon>Metazoa</taxon>
        <taxon>Spiralia</taxon>
        <taxon>Lophotrochozoa</taxon>
        <taxon>Platyhelminthes</taxon>
        <taxon>Cestoda</taxon>
        <taxon>Eucestoda</taxon>
        <taxon>Diphyllobothriidea</taxon>
        <taxon>Diphyllobothriidae</taxon>
        <taxon>Dibothriocephalus</taxon>
    </lineage>
</organism>
<dbReference type="AlphaFoldDB" id="A0A3P6S6I8"/>
<gene>
    <name evidence="1" type="ORF">DILT_LOCUS2205</name>
</gene>
<evidence type="ECO:0000313" key="2">
    <source>
        <dbReference type="Proteomes" id="UP000281553"/>
    </source>
</evidence>
<evidence type="ECO:0000313" key="1">
    <source>
        <dbReference type="EMBL" id="VDK69936.1"/>
    </source>
</evidence>